<evidence type="ECO:0000313" key="3">
    <source>
        <dbReference type="EMBL" id="KNC94775.1"/>
    </source>
</evidence>
<dbReference type="Proteomes" id="UP000037393">
    <property type="component" value="Unassembled WGS sequence"/>
</dbReference>
<dbReference type="Pfam" id="PF13517">
    <property type="entry name" value="FG-GAP_3"/>
    <property type="match status" value="2"/>
</dbReference>
<dbReference type="Gene3D" id="2.60.40.10">
    <property type="entry name" value="Immunoglobulins"/>
    <property type="match status" value="21"/>
</dbReference>
<feature type="domain" description="Bacterial Ig-like" evidence="2">
    <location>
        <begin position="1976"/>
        <end position="2036"/>
    </location>
</feature>
<dbReference type="InterPro" id="IPR011049">
    <property type="entry name" value="Serralysin-like_metalloprot_C"/>
</dbReference>
<dbReference type="EMBL" id="JNGI01000019">
    <property type="protein sequence ID" value="KNC94775.1"/>
    <property type="molecule type" value="Genomic_DNA"/>
</dbReference>
<feature type="domain" description="Bacterial Ig-like" evidence="2">
    <location>
        <begin position="1334"/>
        <end position="1413"/>
    </location>
</feature>
<feature type="non-terminal residue" evidence="3">
    <location>
        <position position="1"/>
    </location>
</feature>
<proteinExistence type="predicted"/>
<organism evidence="3 4">
    <name type="scientific">Trabulsiella odontotermitis</name>
    <dbReference type="NCBI Taxonomy" id="379893"/>
    <lineage>
        <taxon>Bacteria</taxon>
        <taxon>Pseudomonadati</taxon>
        <taxon>Pseudomonadota</taxon>
        <taxon>Gammaproteobacteria</taxon>
        <taxon>Enterobacterales</taxon>
        <taxon>Enterobacteriaceae</taxon>
        <taxon>Trabulsiella</taxon>
    </lineage>
</organism>
<keyword evidence="4" id="KW-1185">Reference proteome</keyword>
<comment type="caution">
    <text evidence="3">The sequence shown here is derived from an EMBL/GenBank/DDBJ whole genome shotgun (WGS) entry which is preliminary data.</text>
</comment>
<dbReference type="InterPro" id="IPR049826">
    <property type="entry name" value="Ig-like_ice"/>
</dbReference>
<dbReference type="RefSeq" id="WP_124965785.1">
    <property type="nucleotide sequence ID" value="NZ_JNGI01000019.1"/>
</dbReference>
<dbReference type="Pfam" id="PF19077">
    <property type="entry name" value="Big_13"/>
    <property type="match status" value="10"/>
</dbReference>
<dbReference type="PATRIC" id="fig|379893.4.peg.2470"/>
<dbReference type="OrthoDB" id="8481600at2"/>
<sequence>KAGNRDDTSHNISVDLTAPTLTINTVAGDDLINSSEKTQDLIVSGGSSGLTAGTVVTVMLNGKAYSGTTDISGNWSVTVPADQVGALGEAIYTLSASATNTVGNSGSATHTVNVESQLPGVTINAIATDDIINAAEVATGQTISGTVRNAAENDTVTVTIGNNTYTATVQSDLTWSVNVPSGVLEALGNGSLTVTASVTNIQGNTGSGTRDVIIDASLPGLRVDTVAGDDVINSIEHGQNLIVTGTSDGLAAGTALTVTINNIDYAATVRADGTWSAAVPLTDVSNWPAGTQTITVTGNNSSGTPVSISHDVTVDLSAVAIAINPLTTDDVLNAVERGSDLQLSGTTSNVEEGQNVTILFNGKTYNVAVAADGSWSTVIPAGDLAGLKDGSNNVQASVTNLNGNSASANHAYTVDATVPSITINTLSGNDILNATEAGQPLTISGTTTAEAGQSVAIAFNGKNYTATVNADGSWTVDVPASDLIGLSSGVLPVTASVTDKAGNPASANHNLTVDTSIPVVTINTVAGDNVINLSEHAQSQVISGSATGAAAGDTVTVTIGSNSYNTVLDAAGNWSVGVPASVISALQDGTVTVNVTVTDAAGNSGSGSHNVQVNTGLPSVGFNAIATDNILNAVEKGQDLTLSGTSANLTTGTVVTVTLNGKNYSATTDASGNWTLTVPVSDLTALGEANYTVTASATNSVGNTVNASANLQVDTALPGVTINAIATDDIINAAEVAAGQTISGSVTRAAVGDTVTVQVGGNTYTTTVQTGLVWSINVPASALQGLGNGTLTVTASVTNVHGNTGNGARDVTIDASLPGLRVDTVAGDDVVNIIEHGQNLIVTGTSAGLTAGTALTVTINGKTYQTSVTADGSWSAAVPAADVSAWPAGTVNIGVAGISSAGNPVSISHTVTVDLDTVAISINPVTSDDVVNAAEKGASLTLSGTTTHVETGQRVTVTFGGKTYTATVAADGTWSTTVPAADLATLKEGEGNVQASVANVNGNSATANHTYAVDTSAPTITIDTIATDNVISSSEAAAGVAVSGTTTAPAGETVTVMFNGTAYTAVVQANGNWSLTLPASSLTSLADNSYTLQATVSDSAGNPGSVTKSVTVDNTVPAIIFNPVAGDDVINSVEHGQAQIISGTATGAAVGDRMVVTIGGQQYTTTVDGNGNWSVGVPASVIAALQDGTVTISATLTDSAGNSGTQTHDVVVNTASVAITVSPISGDDLINAAEAGSTLTISGSSAQFPNGTSVTVLLNGKVYTATIDTDGSWRAIVPAADVAVLTNGSSYPVSVTVQDSAGNSAAATRTVSVDTTAPVLSIATLAGDDTLNVQEQQQPLTIHGATSAEAGQTVTVSLGGKSYTAIVAADGTWTLNVPVSDLAALTNSVQTVTATVSDKAGNSVQATHALTVDVVAPTVTIGTVAGDDVINSSEQQAGQTVTGTTTAELGQTVTVTFSGHSYTATVGSNGSWAVFIPARDFLGLSNGNYTITAAVNDKAGNPGSGSHSVTLNGDVPTIAVNAFAVDDIVNAAEHNTPLVISGTTTGAVGQQVTLILNGKTYTATVQSDGSWTYTLGSTDVAALVDGNAYVINAQVSNTTGNSANVNHAITVDLTAPTPGISITAISTDSGPGTSDFVTNDNTLTLNGTLTAALSTSERAQISLDNDVTWQNVTVVGTTWNFQDGRTLADGTHTYYVRVVDQAGNVGQVASRDVTVDTTAPDASKTIAITGISDDTGASNSDYITSDTSLTVRGTLGAVLAGNEFAQISTDGGLTWVNVTVASNGLSWSYVDGRTLADGTQEYRVRVVDLAGNVGSTASQTVQIDAQAPTRTLTIDAISDDTGTSNTDFITSDSSLTVNGTLGSVLAAGESVQISIDNGATWSAVSVTGTQWSYIDGRTLTSGSYVYQLRMVDTAGNISTVVAKTVVVDTVAPVAVSTIASYTDNAGDRQGTFGSTLVSDDLTPVLNGVISAPLASGEVVYLYRNGNLLGAVTMTGALNWTYSDSGLLNGTWTYTAKVVDLAGNTTSSSDFVLTVNTAVPTTLALVTGQTTRDTTPIITGTVNATLVDGQYVEVKVNGKTYTSQTGGAVVVDPAHNTWYLQIPDPDTLAASSTAYSVTAQVKSAAGNGGTINNGQVTVNTDIDYTPTWTTGNKTTASNLSYMLDTHGMWTIVANQQLLQSSDPLTWTKTALTLNNSGNNYITSAMADYDRNGTLDLVISRDDYGGNYIDGFTNRGDGTFSSAFQIATGTSQYYGATVFFDREGDGYLDFWTGDAGYYFFGDQADSSTFVWNNNGTFTAAPYTSNNAGSARPGDKVTGYYSMMEGSGVDLNNDGRIDLAQHTTNLNNFYTLSTLINQGDGTFNWGQNNTGTFIGGVGTAGYPTAVSMTWADFNGDGFMDLFLPATSGKAGNGSLYINNGSGTLNTPVNVGATGTTYNAYYSLATDWNHDGMMDILRVAQSGQSYLFTNVGNGSNWTQSAIGPSMSGNTSGIAGMDYDWDGAVDLLVTKQSGSVFLVRNTQKVDYGTSLHLRIVDPNGINVYYGNTIKLFNAAGVLVATQIINPQSGMGVNDASAIVNFYGLSASETYTAVLVKSTGTTDTSINQTVNASWGDLHATAATSAYDLSGEAGNAVNNGKFVGTGYNDTFFATAGTDTYDGSGGWVFNSGTGTWVAYGGMDIVDYRLATAGVTVDLSRTTAQSTGFNTSTLTNIEGITGSNFNDVITGNSGNNQLDGRGGNDTFNIGNGGHDTLLYKLITAANATGGNGSDVVNGFTVGTWEGTADTDRIDIRELLTGSGYTGSGSASYVNGVATLDSSAGNIASFIHVSQSGSNTDIQIDRDGASANFAMTTLVTLNGVQTDLATLLANHQLVVV</sequence>
<feature type="domain" description="Bacterial Ig-like" evidence="2">
    <location>
        <begin position="1043"/>
        <end position="1114"/>
    </location>
</feature>
<feature type="domain" description="Bacterial Ig-like" evidence="2">
    <location>
        <begin position="1249"/>
        <end position="1315"/>
    </location>
</feature>
<dbReference type="SUPFAM" id="SSF51120">
    <property type="entry name" value="beta-Roll"/>
    <property type="match status" value="1"/>
</dbReference>
<feature type="domain" description="Bacterial Ig-like" evidence="2">
    <location>
        <begin position="549"/>
        <end position="614"/>
    </location>
</feature>
<feature type="domain" description="Bacterial Ig-like" evidence="2">
    <location>
        <begin position="1616"/>
        <end position="1717"/>
    </location>
</feature>
<dbReference type="InterPro" id="IPR013517">
    <property type="entry name" value="FG-GAP"/>
</dbReference>
<dbReference type="NCBIfam" id="NF033510">
    <property type="entry name" value="Ca_tandemer"/>
    <property type="match status" value="16"/>
</dbReference>
<reference evidence="3 4" key="1">
    <citation type="journal article" date="2015" name="Appl. Environ. Microbiol.">
        <title>The Enterobacterium Trabulsiella odontotermitis Presents Novel Adaptations Related to Its Association with Fungus-Growing Termites.</title>
        <authorList>
            <person name="Sapountzis P."/>
            <person name="Gruntjes T."/>
            <person name="Otani S."/>
            <person name="Estevez J."/>
            <person name="da Costa R.R."/>
            <person name="Plunkett G.3rd."/>
            <person name="Perna N.T."/>
            <person name="Poulsen M."/>
        </authorList>
    </citation>
    <scope>NUCLEOTIDE SEQUENCE [LARGE SCALE GENOMIC DNA]</scope>
    <source>
        <strain evidence="3 4">12</strain>
    </source>
</reference>
<dbReference type="InterPro" id="IPR019960">
    <property type="entry name" value="T1SS_VCA0849"/>
</dbReference>
<evidence type="ECO:0000313" key="4">
    <source>
        <dbReference type="Proteomes" id="UP000037393"/>
    </source>
</evidence>
<name>A0A0L0GZZ6_9ENTR</name>
<dbReference type="InterPro" id="IPR044016">
    <property type="entry name" value="Big_13"/>
</dbReference>
<protein>
    <recommendedName>
        <fullName evidence="2">Bacterial Ig-like domain-containing protein</fullName>
    </recommendedName>
</protein>
<dbReference type="SUPFAM" id="SSF69318">
    <property type="entry name" value="Integrin alpha N-terminal domain"/>
    <property type="match status" value="1"/>
</dbReference>
<keyword evidence="1" id="KW-0732">Signal</keyword>
<feature type="domain" description="Bacterial Ig-like" evidence="2">
    <location>
        <begin position="640"/>
        <end position="715"/>
    </location>
</feature>
<evidence type="ECO:0000256" key="1">
    <source>
        <dbReference type="ARBA" id="ARBA00022729"/>
    </source>
</evidence>
<feature type="domain" description="Bacterial Ig-like" evidence="2">
    <location>
        <begin position="433"/>
        <end position="515"/>
    </location>
</feature>
<dbReference type="InterPro" id="IPR028994">
    <property type="entry name" value="Integrin_alpha_N"/>
</dbReference>
<feature type="domain" description="Bacterial Ig-like" evidence="2">
    <location>
        <begin position="1731"/>
        <end position="1824"/>
    </location>
</feature>
<evidence type="ECO:0000259" key="2">
    <source>
        <dbReference type="Pfam" id="PF19077"/>
    </source>
</evidence>
<dbReference type="InterPro" id="IPR013783">
    <property type="entry name" value="Ig-like_fold"/>
</dbReference>
<gene>
    <name evidence="3" type="ORF">GM31_12155</name>
</gene>
<accession>A0A0L0GZZ6</accession>
<feature type="domain" description="Bacterial Ig-like" evidence="2">
    <location>
        <begin position="1836"/>
        <end position="1929"/>
    </location>
</feature>
<dbReference type="NCBIfam" id="TIGR03661">
    <property type="entry name" value="T1SS_VCA0849"/>
    <property type="match status" value="1"/>
</dbReference>
<dbReference type="NCBIfam" id="NF012196">
    <property type="entry name" value="Ig_like_ice"/>
    <property type="match status" value="11"/>
</dbReference>